<dbReference type="Proteomes" id="UP000886998">
    <property type="component" value="Unassembled WGS sequence"/>
</dbReference>
<evidence type="ECO:0000313" key="2">
    <source>
        <dbReference type="EMBL" id="GFY73334.1"/>
    </source>
</evidence>
<comment type="caution">
    <text evidence="2">The sequence shown here is derived from an EMBL/GenBank/DDBJ whole genome shotgun (WGS) entry which is preliminary data.</text>
</comment>
<keyword evidence="1" id="KW-0812">Transmembrane</keyword>
<protein>
    <submittedName>
        <fullName evidence="2">Uncharacterized protein</fullName>
    </submittedName>
</protein>
<evidence type="ECO:0000313" key="3">
    <source>
        <dbReference type="Proteomes" id="UP000886998"/>
    </source>
</evidence>
<dbReference type="AlphaFoldDB" id="A0A8X6YPH5"/>
<organism evidence="2 3">
    <name type="scientific">Trichonephila inaurata madagascariensis</name>
    <dbReference type="NCBI Taxonomy" id="2747483"/>
    <lineage>
        <taxon>Eukaryota</taxon>
        <taxon>Metazoa</taxon>
        <taxon>Ecdysozoa</taxon>
        <taxon>Arthropoda</taxon>
        <taxon>Chelicerata</taxon>
        <taxon>Arachnida</taxon>
        <taxon>Araneae</taxon>
        <taxon>Araneomorphae</taxon>
        <taxon>Entelegynae</taxon>
        <taxon>Araneoidea</taxon>
        <taxon>Nephilidae</taxon>
        <taxon>Trichonephila</taxon>
        <taxon>Trichonephila inaurata</taxon>
    </lineage>
</organism>
<accession>A0A8X6YPH5</accession>
<keyword evidence="1" id="KW-1133">Transmembrane helix</keyword>
<dbReference type="OrthoDB" id="10307553at2759"/>
<name>A0A8X6YPH5_9ARAC</name>
<gene>
    <name evidence="2" type="ORF">TNIN_373771</name>
</gene>
<reference evidence="2" key="1">
    <citation type="submission" date="2020-08" db="EMBL/GenBank/DDBJ databases">
        <title>Multicomponent nature underlies the extraordinary mechanical properties of spider dragline silk.</title>
        <authorList>
            <person name="Kono N."/>
            <person name="Nakamura H."/>
            <person name="Mori M."/>
            <person name="Yoshida Y."/>
            <person name="Ohtoshi R."/>
            <person name="Malay A.D."/>
            <person name="Moran D.A.P."/>
            <person name="Tomita M."/>
            <person name="Numata K."/>
            <person name="Arakawa K."/>
        </authorList>
    </citation>
    <scope>NUCLEOTIDE SEQUENCE</scope>
</reference>
<feature type="transmembrane region" description="Helical" evidence="1">
    <location>
        <begin position="69"/>
        <end position="94"/>
    </location>
</feature>
<dbReference type="EMBL" id="BMAV01019991">
    <property type="protein sequence ID" value="GFY73334.1"/>
    <property type="molecule type" value="Genomic_DNA"/>
</dbReference>
<sequence length="133" mass="15462">MISKDIPNGWIMMEIAHGHPPVNLLIGEYKSHTFYVKILKNGHRNDRLIVVKRSNQITLPSIFSRKTSISAFLTVAVMPLFKVVILSIIYIKLFTGQSRFLSKRWKMENSYESIGNTMLFRELFTQNELCKQN</sequence>
<proteinExistence type="predicted"/>
<keyword evidence="1" id="KW-0472">Membrane</keyword>
<evidence type="ECO:0000256" key="1">
    <source>
        <dbReference type="SAM" id="Phobius"/>
    </source>
</evidence>
<keyword evidence="3" id="KW-1185">Reference proteome</keyword>